<dbReference type="InterPro" id="IPR036249">
    <property type="entry name" value="Thioredoxin-like_sf"/>
</dbReference>
<evidence type="ECO:0000256" key="2">
    <source>
        <dbReference type="ARBA" id="ARBA00022982"/>
    </source>
</evidence>
<dbReference type="AlphaFoldDB" id="A0A512MGB6"/>
<sequence length="127" mass="14157">MWAVTGLIAWGGWIMIDTSLPTGPSSRSENGGSLLWTLNTSKVPVLVEFYADWCPPCKKVSPLVEEFSREIGTKARVVRINIDDQPGASNQHAVRSIPTFITFKDGREIRREVGAIPKRVMEDMLDL</sequence>
<evidence type="ECO:0000313" key="7">
    <source>
        <dbReference type="Proteomes" id="UP000321577"/>
    </source>
</evidence>
<evidence type="ECO:0000256" key="3">
    <source>
        <dbReference type="ARBA" id="ARBA00023157"/>
    </source>
</evidence>
<dbReference type="GO" id="GO:0015035">
    <property type="term" value="F:protein-disulfide reductase activity"/>
    <property type="evidence" value="ECO:0007669"/>
    <property type="project" value="TreeGrafter"/>
</dbReference>
<name>A0A512MGB6_9BACT</name>
<proteinExistence type="predicted"/>
<dbReference type="Gene3D" id="3.40.30.10">
    <property type="entry name" value="Glutaredoxin"/>
    <property type="match status" value="1"/>
</dbReference>
<dbReference type="GO" id="GO:0005737">
    <property type="term" value="C:cytoplasm"/>
    <property type="evidence" value="ECO:0007669"/>
    <property type="project" value="TreeGrafter"/>
</dbReference>
<dbReference type="PRINTS" id="PR00421">
    <property type="entry name" value="THIOREDOXIN"/>
</dbReference>
<evidence type="ECO:0000313" key="6">
    <source>
        <dbReference type="EMBL" id="GEP45769.1"/>
    </source>
</evidence>
<dbReference type="PANTHER" id="PTHR45663:SF11">
    <property type="entry name" value="GEO12009P1"/>
    <property type="match status" value="1"/>
</dbReference>
<comment type="caution">
    <text evidence="6">The sequence shown here is derived from an EMBL/GenBank/DDBJ whole genome shotgun (WGS) entry which is preliminary data.</text>
</comment>
<evidence type="ECO:0000256" key="1">
    <source>
        <dbReference type="ARBA" id="ARBA00022448"/>
    </source>
</evidence>
<keyword evidence="2" id="KW-0249">Electron transport</keyword>
<keyword evidence="1" id="KW-0813">Transport</keyword>
<dbReference type="EMBL" id="BKAG01000058">
    <property type="protein sequence ID" value="GEP45769.1"/>
    <property type="molecule type" value="Genomic_DNA"/>
</dbReference>
<protein>
    <recommendedName>
        <fullName evidence="5">Thioredoxin domain-containing protein</fullName>
    </recommendedName>
</protein>
<feature type="domain" description="Thioredoxin" evidence="5">
    <location>
        <begin position="14"/>
        <end position="127"/>
    </location>
</feature>
<dbReference type="PROSITE" id="PS00194">
    <property type="entry name" value="THIOREDOXIN_1"/>
    <property type="match status" value="1"/>
</dbReference>
<keyword evidence="7" id="KW-1185">Reference proteome</keyword>
<keyword evidence="3" id="KW-1015">Disulfide bond</keyword>
<evidence type="ECO:0000256" key="4">
    <source>
        <dbReference type="ARBA" id="ARBA00023284"/>
    </source>
</evidence>
<dbReference type="Pfam" id="PF00085">
    <property type="entry name" value="Thioredoxin"/>
    <property type="match status" value="1"/>
</dbReference>
<evidence type="ECO:0000259" key="5">
    <source>
        <dbReference type="PROSITE" id="PS51352"/>
    </source>
</evidence>
<reference evidence="6 7" key="1">
    <citation type="submission" date="2019-07" db="EMBL/GenBank/DDBJ databases">
        <title>Whole genome shotgun sequence of Brevifollis gellanilyticus NBRC 108608.</title>
        <authorList>
            <person name="Hosoyama A."/>
            <person name="Uohara A."/>
            <person name="Ohji S."/>
            <person name="Ichikawa N."/>
        </authorList>
    </citation>
    <scope>NUCLEOTIDE SEQUENCE [LARGE SCALE GENOMIC DNA]</scope>
    <source>
        <strain evidence="6 7">NBRC 108608</strain>
    </source>
</reference>
<dbReference type="PANTHER" id="PTHR45663">
    <property type="entry name" value="GEO12009P1"/>
    <property type="match status" value="1"/>
</dbReference>
<dbReference type="SUPFAM" id="SSF52833">
    <property type="entry name" value="Thioredoxin-like"/>
    <property type="match status" value="1"/>
</dbReference>
<accession>A0A512MGB6</accession>
<organism evidence="6 7">
    <name type="scientific">Brevifollis gellanilyticus</name>
    <dbReference type="NCBI Taxonomy" id="748831"/>
    <lineage>
        <taxon>Bacteria</taxon>
        <taxon>Pseudomonadati</taxon>
        <taxon>Verrucomicrobiota</taxon>
        <taxon>Verrucomicrobiia</taxon>
        <taxon>Verrucomicrobiales</taxon>
        <taxon>Verrucomicrobiaceae</taxon>
    </lineage>
</organism>
<gene>
    <name evidence="6" type="ORF">BGE01nite_50600</name>
</gene>
<dbReference type="PROSITE" id="PS51352">
    <property type="entry name" value="THIOREDOXIN_2"/>
    <property type="match status" value="1"/>
</dbReference>
<dbReference type="CDD" id="cd02947">
    <property type="entry name" value="TRX_family"/>
    <property type="match status" value="1"/>
</dbReference>
<dbReference type="InterPro" id="IPR017937">
    <property type="entry name" value="Thioredoxin_CS"/>
</dbReference>
<dbReference type="Proteomes" id="UP000321577">
    <property type="component" value="Unassembled WGS sequence"/>
</dbReference>
<dbReference type="InterPro" id="IPR013766">
    <property type="entry name" value="Thioredoxin_domain"/>
</dbReference>
<keyword evidence="4" id="KW-0676">Redox-active center</keyword>